<dbReference type="GO" id="GO:0009331">
    <property type="term" value="C:glycerol-3-phosphate dehydrogenase (FAD) complex"/>
    <property type="evidence" value="ECO:0007669"/>
    <property type="project" value="UniProtKB-UniRule"/>
</dbReference>
<dbReference type="HOGENOM" id="CLU_015740_5_0_5"/>
<comment type="caution">
    <text evidence="10">The sequence shown here is derived from an EMBL/GenBank/DDBJ whole genome shotgun (WGS) entry which is preliminary data.</text>
</comment>
<dbReference type="PANTHER" id="PTHR11985:SF15">
    <property type="entry name" value="GLYCEROL-3-PHOSPHATE DEHYDROGENASE, MITOCHONDRIAL"/>
    <property type="match status" value="1"/>
</dbReference>
<keyword evidence="4" id="KW-0274">FAD</keyword>
<dbReference type="PANTHER" id="PTHR11985">
    <property type="entry name" value="GLYCEROL-3-PHOSPHATE DEHYDROGENASE"/>
    <property type="match status" value="1"/>
</dbReference>
<comment type="catalytic activity">
    <reaction evidence="6">
        <text>a quinone + sn-glycerol 3-phosphate = dihydroxyacetone phosphate + a quinol</text>
        <dbReference type="Rhea" id="RHEA:18977"/>
        <dbReference type="ChEBI" id="CHEBI:24646"/>
        <dbReference type="ChEBI" id="CHEBI:57597"/>
        <dbReference type="ChEBI" id="CHEBI:57642"/>
        <dbReference type="ChEBI" id="CHEBI:132124"/>
        <dbReference type="EC" id="1.1.5.3"/>
    </reaction>
</comment>
<dbReference type="Pfam" id="PF01266">
    <property type="entry name" value="DAO"/>
    <property type="match status" value="1"/>
</dbReference>
<gene>
    <name evidence="10" type="ORF">FP2506_01898</name>
</gene>
<dbReference type="Gene3D" id="6.10.250.1890">
    <property type="match status" value="1"/>
</dbReference>
<dbReference type="InterPro" id="IPR038299">
    <property type="entry name" value="DAO_C_sf"/>
</dbReference>
<dbReference type="SUPFAM" id="SSF51905">
    <property type="entry name" value="FAD/NAD(P)-binding domain"/>
    <property type="match status" value="1"/>
</dbReference>
<dbReference type="InterPro" id="IPR036188">
    <property type="entry name" value="FAD/NAD-bd_sf"/>
</dbReference>
<name>Q0FXF5_9HYPH</name>
<keyword evidence="3 6" id="KW-0285">Flavoprotein</keyword>
<dbReference type="NCBIfam" id="NF009906">
    <property type="entry name" value="PRK13369.1"/>
    <property type="match status" value="1"/>
</dbReference>
<dbReference type="EMBL" id="AATP01000014">
    <property type="protein sequence ID" value="EAU39695.1"/>
    <property type="molecule type" value="Genomic_DNA"/>
</dbReference>
<dbReference type="Gene3D" id="1.10.8.870">
    <property type="entry name" value="Alpha-glycerophosphate oxidase, cap domain"/>
    <property type="match status" value="1"/>
</dbReference>
<accession>Q0FXF5</accession>
<reference evidence="10 11" key="1">
    <citation type="journal article" date="2010" name="J. Bacteriol.">
        <title>Genome sequence of Fulvimarina pelagi HTCC2506T, a Mn(II)-oxidizing alphaproteobacterium possessing an aerobic anoxygenic photosynthetic gene cluster and Xanthorhodopsin.</title>
        <authorList>
            <person name="Kang I."/>
            <person name="Oh H.M."/>
            <person name="Lim S.I."/>
            <person name="Ferriera S."/>
            <person name="Giovannoni S.J."/>
            <person name="Cho J.C."/>
        </authorList>
    </citation>
    <scope>NUCLEOTIDE SEQUENCE [LARGE SCALE GENOMIC DNA]</scope>
    <source>
        <strain evidence="10 11">HTCC2506</strain>
    </source>
</reference>
<dbReference type="GO" id="GO:0046168">
    <property type="term" value="P:glycerol-3-phosphate catabolic process"/>
    <property type="evidence" value="ECO:0007669"/>
    <property type="project" value="TreeGrafter"/>
</dbReference>
<dbReference type="PROSITE" id="PS00977">
    <property type="entry name" value="FAD_G3PDH_1"/>
    <property type="match status" value="1"/>
</dbReference>
<evidence type="ECO:0000256" key="5">
    <source>
        <dbReference type="ARBA" id="ARBA00023002"/>
    </source>
</evidence>
<evidence type="ECO:0000259" key="8">
    <source>
        <dbReference type="Pfam" id="PF01266"/>
    </source>
</evidence>
<evidence type="ECO:0000313" key="11">
    <source>
        <dbReference type="Proteomes" id="UP000004310"/>
    </source>
</evidence>
<organism evidence="10 11">
    <name type="scientific">Fulvimarina pelagi HTCC2506</name>
    <dbReference type="NCBI Taxonomy" id="314231"/>
    <lineage>
        <taxon>Bacteria</taxon>
        <taxon>Pseudomonadati</taxon>
        <taxon>Pseudomonadota</taxon>
        <taxon>Alphaproteobacteria</taxon>
        <taxon>Hyphomicrobiales</taxon>
        <taxon>Aurantimonadaceae</taxon>
        <taxon>Fulvimarina</taxon>
    </lineage>
</organism>
<dbReference type="PROSITE" id="PS00978">
    <property type="entry name" value="FAD_G3PDH_2"/>
    <property type="match status" value="1"/>
</dbReference>
<feature type="domain" description="FAD dependent oxidoreductase" evidence="8">
    <location>
        <begin position="39"/>
        <end position="395"/>
    </location>
</feature>
<dbReference type="EC" id="1.1.5.3" evidence="6"/>
<keyword evidence="5 6" id="KW-0560">Oxidoreductase</keyword>
<feature type="region of interest" description="Disordered" evidence="7">
    <location>
        <begin position="530"/>
        <end position="558"/>
    </location>
</feature>
<dbReference type="PRINTS" id="PR01001">
    <property type="entry name" value="FADG3PDH"/>
</dbReference>
<keyword evidence="11" id="KW-1185">Reference proteome</keyword>
<dbReference type="Proteomes" id="UP000004310">
    <property type="component" value="Unassembled WGS sequence"/>
</dbReference>
<evidence type="ECO:0000313" key="10">
    <source>
        <dbReference type="EMBL" id="EAU39695.1"/>
    </source>
</evidence>
<evidence type="ECO:0000256" key="6">
    <source>
        <dbReference type="RuleBase" id="RU361217"/>
    </source>
</evidence>
<proteinExistence type="inferred from homology"/>
<comment type="similarity">
    <text evidence="2 6">Belongs to the FAD-dependent glycerol-3-phosphate dehydrogenase family.</text>
</comment>
<dbReference type="NCBIfam" id="NF008899">
    <property type="entry name" value="PRK12266.1"/>
    <property type="match status" value="1"/>
</dbReference>
<evidence type="ECO:0000256" key="1">
    <source>
        <dbReference type="ARBA" id="ARBA00001974"/>
    </source>
</evidence>
<dbReference type="Gene3D" id="3.30.9.10">
    <property type="entry name" value="D-Amino Acid Oxidase, subunit A, domain 2"/>
    <property type="match status" value="1"/>
</dbReference>
<dbReference type="eggNOG" id="COG0578">
    <property type="taxonomic scope" value="Bacteria"/>
</dbReference>
<dbReference type="InterPro" id="IPR006076">
    <property type="entry name" value="FAD-dep_OxRdtase"/>
</dbReference>
<evidence type="ECO:0000259" key="9">
    <source>
        <dbReference type="Pfam" id="PF16901"/>
    </source>
</evidence>
<evidence type="ECO:0000256" key="4">
    <source>
        <dbReference type="ARBA" id="ARBA00022827"/>
    </source>
</evidence>
<evidence type="ECO:0000256" key="3">
    <source>
        <dbReference type="ARBA" id="ARBA00022630"/>
    </source>
</evidence>
<dbReference type="InterPro" id="IPR000447">
    <property type="entry name" value="G3P_DH_FAD-dep"/>
</dbReference>
<dbReference type="InterPro" id="IPR031656">
    <property type="entry name" value="DAO_C"/>
</dbReference>
<protein>
    <recommendedName>
        <fullName evidence="6">Glycerol-3-phosphate dehydrogenase</fullName>
        <ecNumber evidence="6">1.1.5.3</ecNumber>
    </recommendedName>
</protein>
<feature type="domain" description="Alpha-glycerophosphate oxidase C-terminal" evidence="9">
    <location>
        <begin position="418"/>
        <end position="516"/>
    </location>
</feature>
<evidence type="ECO:0000256" key="7">
    <source>
        <dbReference type="SAM" id="MobiDB-lite"/>
    </source>
</evidence>
<dbReference type="AlphaFoldDB" id="Q0FXF5"/>
<dbReference type="STRING" id="217511.GCA_001463845_02309"/>
<evidence type="ECO:0000256" key="2">
    <source>
        <dbReference type="ARBA" id="ARBA00007330"/>
    </source>
</evidence>
<sequence length="558" mass="62428">MPGALDAVRSRPCENELEKTQIMPDTNSNSEPADRADYDVFVVGGGINGCGIARDAAGRGYSVGLAEMNDLGSGTSSWSTKLIHGGLRYLEHYEFSLVRHALRERETLWNIAPHIIRPLRFVLPLHSGLRPGWLIRIGLFLYDHIGGRKKLKKSTAIDLRTSPLGRPLKAEFKKGFEYSDASVDDVRLVILNARDAAARGADIIVRTRLTAARRERDSWSLTLRDEESGAHRTVTARILVNMAGPWVDKVIADAFGHNGPRHVRLVKGSHIVTRKLFDHDRAYIFQNADERIIFAIPYENDFTLVGTTDEDFEGDPSDVRIEEHEIAYLLDAASNYFETPLSRDAIVWHYSGVRSLFDDGADEAKEATRDYVLRLEGGRGEAKVLQGFGGKLTTYRVLAEDALERIGQAIGRKGGTWTHEPPLPGGDFPTDGVGRLEDRLRAECPELDERTVRRIVRAYGTDAARFMRAGALGRDFGHGLFEAEVRWQIENEWARTSEDVLWRRSKLGLRFTDEEAARVDAFIASHLDGTSGGRSWRETADRTLHSSEGERQRGNILA</sequence>
<dbReference type="Pfam" id="PF16901">
    <property type="entry name" value="DAO_C"/>
    <property type="match status" value="1"/>
</dbReference>
<feature type="compositionally biased region" description="Basic and acidic residues" evidence="7">
    <location>
        <begin position="535"/>
        <end position="558"/>
    </location>
</feature>
<comment type="cofactor">
    <cofactor evidence="1 6">
        <name>FAD</name>
        <dbReference type="ChEBI" id="CHEBI:57692"/>
    </cofactor>
</comment>
<dbReference type="GO" id="GO:0004368">
    <property type="term" value="F:glycerol-3-phosphate dehydrogenase (quinone) activity"/>
    <property type="evidence" value="ECO:0007669"/>
    <property type="project" value="UniProtKB-EC"/>
</dbReference>
<dbReference type="Gene3D" id="3.50.50.60">
    <property type="entry name" value="FAD/NAD(P)-binding domain"/>
    <property type="match status" value="1"/>
</dbReference>